<name>A0A806U7F9_PRIMG</name>
<accession>A0A806U7F9</accession>
<feature type="transmembrane region" description="Helical" evidence="10">
    <location>
        <begin position="312"/>
        <end position="331"/>
    </location>
</feature>
<evidence type="ECO:0000313" key="12">
    <source>
        <dbReference type="EMBL" id="AKP77993.1"/>
    </source>
</evidence>
<evidence type="ECO:0000256" key="9">
    <source>
        <dbReference type="ARBA" id="ARBA00050025"/>
    </source>
</evidence>
<dbReference type="GO" id="GO:0008519">
    <property type="term" value="F:ammonium channel activity"/>
    <property type="evidence" value="ECO:0007669"/>
    <property type="project" value="InterPro"/>
</dbReference>
<dbReference type="Pfam" id="PF00909">
    <property type="entry name" value="Ammonium_transp"/>
    <property type="match status" value="1"/>
</dbReference>
<keyword evidence="4" id="KW-1003">Cell membrane</keyword>
<dbReference type="PROSITE" id="PS01219">
    <property type="entry name" value="AMMONIUM_TRANSP"/>
    <property type="match status" value="1"/>
</dbReference>
<dbReference type="FunFam" id="1.10.3430.10:FF:000007">
    <property type="entry name" value="Ammonium transporter"/>
    <property type="match status" value="1"/>
</dbReference>
<dbReference type="Proteomes" id="UP000036410">
    <property type="component" value="Chromosome"/>
</dbReference>
<dbReference type="RefSeq" id="WP_028412855.1">
    <property type="nucleotide sequence ID" value="NZ_CP010586.1"/>
</dbReference>
<dbReference type="SUPFAM" id="SSF111352">
    <property type="entry name" value="Ammonium transporter"/>
    <property type="match status" value="1"/>
</dbReference>
<feature type="transmembrane region" description="Helical" evidence="10">
    <location>
        <begin position="166"/>
        <end position="183"/>
    </location>
</feature>
<evidence type="ECO:0000256" key="2">
    <source>
        <dbReference type="ARBA" id="ARBA00005887"/>
    </source>
</evidence>
<keyword evidence="5 10" id="KW-0812">Transmembrane</keyword>
<feature type="transmembrane region" description="Helical" evidence="10">
    <location>
        <begin position="351"/>
        <end position="373"/>
    </location>
</feature>
<dbReference type="NCBIfam" id="TIGR00836">
    <property type="entry name" value="amt"/>
    <property type="match status" value="1"/>
</dbReference>
<feature type="domain" description="Ammonium transporter AmtB-like" evidence="11">
    <location>
        <begin position="7"/>
        <end position="403"/>
    </location>
</feature>
<proteinExistence type="inferred from homology"/>
<organism evidence="12 13">
    <name type="scientific">Priestia megaterium Q3</name>
    <dbReference type="NCBI Taxonomy" id="1452722"/>
    <lineage>
        <taxon>Bacteria</taxon>
        <taxon>Bacillati</taxon>
        <taxon>Bacillota</taxon>
        <taxon>Bacilli</taxon>
        <taxon>Bacillales</taxon>
        <taxon>Bacillaceae</taxon>
        <taxon>Priestia</taxon>
    </lineage>
</organism>
<evidence type="ECO:0000256" key="4">
    <source>
        <dbReference type="ARBA" id="ARBA00022475"/>
    </source>
</evidence>
<evidence type="ECO:0000259" key="11">
    <source>
        <dbReference type="Pfam" id="PF00909"/>
    </source>
</evidence>
<evidence type="ECO:0000256" key="1">
    <source>
        <dbReference type="ARBA" id="ARBA00004651"/>
    </source>
</evidence>
<dbReference type="InterPro" id="IPR018047">
    <property type="entry name" value="Ammonium_transpt_CS"/>
</dbReference>
<dbReference type="GeneID" id="48013528"/>
<feature type="transmembrane region" description="Helical" evidence="10">
    <location>
        <begin position="195"/>
        <end position="213"/>
    </location>
</feature>
<sequence>MQMGDSVFMFFSALLVWIMTPAIALFYGGMVRSKNMLSTAMYSVGSLAVISVLWIVAGYSLAFSTGGNAFIGNLDWVGLKGVGFTPNGDYSATIPHNMFMMFQLTFAVLTVAIISGAFAERMKFSAFILFAILWSLFVYAPVAHWVWGVGGWLRELGAIDFAGGNVVHISSGVAGLILALVVGKRKNADAAAPHNLPLTLLGGMLIWFGWFGFNVGSSLTINSVAMTAFINTNTAAATGIIGWLVVEWIINKKPTLLGAVSGAIAGLVAITPACGFVTPFASIVIGFIGGAVCFWGIFSLKKKIGYDDALDAFGLHGIGGTWGGIATGLFATTSVNDAGANGLFYGDPSLLWKQLVAIVATYLFVGIATFIIVKVVGLVVSLRATQEEETLGLDITLHGERAYHESNM</sequence>
<dbReference type="InterPro" id="IPR029020">
    <property type="entry name" value="Ammonium/urea_transptr"/>
</dbReference>
<dbReference type="AlphaFoldDB" id="A0A806U7F9"/>
<dbReference type="GO" id="GO:0005886">
    <property type="term" value="C:plasma membrane"/>
    <property type="evidence" value="ECO:0007669"/>
    <property type="project" value="UniProtKB-SubCell"/>
</dbReference>
<dbReference type="PANTHER" id="PTHR43029:SF10">
    <property type="entry name" value="AMMONIUM TRANSPORTER MEP2"/>
    <property type="match status" value="1"/>
</dbReference>
<feature type="transmembrane region" description="Helical" evidence="10">
    <location>
        <begin position="6"/>
        <end position="28"/>
    </location>
</feature>
<dbReference type="InterPro" id="IPR001905">
    <property type="entry name" value="Ammonium_transpt"/>
</dbReference>
<dbReference type="PRINTS" id="PR00342">
    <property type="entry name" value="RHESUSRHD"/>
</dbReference>
<dbReference type="EMBL" id="CP010586">
    <property type="protein sequence ID" value="AKP77993.1"/>
    <property type="molecule type" value="Genomic_DNA"/>
</dbReference>
<dbReference type="InterPro" id="IPR024041">
    <property type="entry name" value="NH4_transpt_AmtB-like_dom"/>
</dbReference>
<feature type="transmembrane region" description="Helical" evidence="10">
    <location>
        <begin position="279"/>
        <end position="300"/>
    </location>
</feature>
<gene>
    <name evidence="12" type="primary">amtB</name>
    <name evidence="12" type="ORF">AS52_03032</name>
</gene>
<protein>
    <recommendedName>
        <fullName evidence="9 10">Ammonium transporter</fullName>
    </recommendedName>
</protein>
<comment type="similarity">
    <text evidence="2 10">Belongs to the ammonia transporter channel (TC 1.A.11.2) family.</text>
</comment>
<feature type="transmembrane region" description="Helical" evidence="10">
    <location>
        <begin position="126"/>
        <end position="146"/>
    </location>
</feature>
<evidence type="ECO:0000256" key="3">
    <source>
        <dbReference type="ARBA" id="ARBA00022448"/>
    </source>
</evidence>
<dbReference type="Gene3D" id="1.10.3430.10">
    <property type="entry name" value="Ammonium transporter AmtB like domains"/>
    <property type="match status" value="1"/>
</dbReference>
<keyword evidence="3 10" id="KW-0813">Transport</keyword>
<evidence type="ECO:0000256" key="6">
    <source>
        <dbReference type="ARBA" id="ARBA00022989"/>
    </source>
</evidence>
<evidence type="ECO:0000256" key="10">
    <source>
        <dbReference type="RuleBase" id="RU362002"/>
    </source>
</evidence>
<evidence type="ECO:0000313" key="13">
    <source>
        <dbReference type="Proteomes" id="UP000036410"/>
    </source>
</evidence>
<keyword evidence="7 10" id="KW-0472">Membrane</keyword>
<evidence type="ECO:0000256" key="7">
    <source>
        <dbReference type="ARBA" id="ARBA00023136"/>
    </source>
</evidence>
<feature type="transmembrane region" description="Helical" evidence="10">
    <location>
        <begin position="225"/>
        <end position="246"/>
    </location>
</feature>
<evidence type="ECO:0000256" key="8">
    <source>
        <dbReference type="ARBA" id="ARBA00023177"/>
    </source>
</evidence>
<evidence type="ECO:0000256" key="5">
    <source>
        <dbReference type="ARBA" id="ARBA00022692"/>
    </source>
</evidence>
<keyword evidence="6 10" id="KW-1133">Transmembrane helix</keyword>
<feature type="transmembrane region" description="Helical" evidence="10">
    <location>
        <begin position="98"/>
        <end position="119"/>
    </location>
</feature>
<comment type="subcellular location">
    <subcellularLocation>
        <location evidence="1 10">Cell membrane</location>
        <topology evidence="1 10">Multi-pass membrane protein</topology>
    </subcellularLocation>
</comment>
<dbReference type="InterPro" id="IPR002229">
    <property type="entry name" value="RhesusRHD"/>
</dbReference>
<reference evidence="12 13" key="1">
    <citation type="submission" date="2015-01" db="EMBL/GenBank/DDBJ databases">
        <title>Genome sequence of bacillus megaterium Q3.</title>
        <authorList>
            <person name="Wang Y."/>
            <person name="Luo K."/>
            <person name="Bai L."/>
            <person name="Luo F."/>
        </authorList>
    </citation>
    <scope>NUCLEOTIDE SEQUENCE [LARGE SCALE GENOMIC DNA]</scope>
    <source>
        <strain evidence="12 13">Q3</strain>
    </source>
</reference>
<keyword evidence="8 10" id="KW-0924">Ammonia transport</keyword>
<dbReference type="PANTHER" id="PTHR43029">
    <property type="entry name" value="AMMONIUM TRANSPORTER MEP2"/>
    <property type="match status" value="1"/>
</dbReference>
<feature type="transmembrane region" description="Helical" evidence="10">
    <location>
        <begin position="40"/>
        <end position="62"/>
    </location>
</feature>
<feature type="transmembrane region" description="Helical" evidence="10">
    <location>
        <begin position="255"/>
        <end position="273"/>
    </location>
</feature>